<proteinExistence type="predicted"/>
<organism evidence="1">
    <name type="scientific">marine sediment metagenome</name>
    <dbReference type="NCBI Taxonomy" id="412755"/>
    <lineage>
        <taxon>unclassified sequences</taxon>
        <taxon>metagenomes</taxon>
        <taxon>ecological metagenomes</taxon>
    </lineage>
</organism>
<sequence length="149" mass="16836">DDARAGRGEMGGNNSGWYVKGLRIFCGFPRHAKGAWCAIFGSAKIKQGYLSFKMDPPFALSRGAYRLVMNIGESERGEFITVPEPGFACWKRRGWTALWRKAHFRIMTGYDVETDTMHYVAGNENALCRVGSLKHGAWRKDLIKMVTIR</sequence>
<dbReference type="EMBL" id="BARS01020278">
    <property type="protein sequence ID" value="GAG05413.1"/>
    <property type="molecule type" value="Genomic_DNA"/>
</dbReference>
<comment type="caution">
    <text evidence="1">The sequence shown here is derived from an EMBL/GenBank/DDBJ whole genome shotgun (WGS) entry which is preliminary data.</text>
</comment>
<evidence type="ECO:0000313" key="1">
    <source>
        <dbReference type="EMBL" id="GAG05413.1"/>
    </source>
</evidence>
<reference evidence="1" key="1">
    <citation type="journal article" date="2014" name="Front. Microbiol.">
        <title>High frequency of phylogenetically diverse reductive dehalogenase-homologous genes in deep subseafloor sedimentary metagenomes.</title>
        <authorList>
            <person name="Kawai M."/>
            <person name="Futagami T."/>
            <person name="Toyoda A."/>
            <person name="Takaki Y."/>
            <person name="Nishi S."/>
            <person name="Hori S."/>
            <person name="Arai W."/>
            <person name="Tsubouchi T."/>
            <person name="Morono Y."/>
            <person name="Uchiyama I."/>
            <person name="Ito T."/>
            <person name="Fujiyama A."/>
            <person name="Inagaki F."/>
            <person name="Takami H."/>
        </authorList>
    </citation>
    <scope>NUCLEOTIDE SEQUENCE</scope>
    <source>
        <strain evidence="1">Expedition CK06-06</strain>
    </source>
</reference>
<gene>
    <name evidence="1" type="ORF">S01H1_32720</name>
</gene>
<dbReference type="AlphaFoldDB" id="X0UYN3"/>
<feature type="non-terminal residue" evidence="1">
    <location>
        <position position="1"/>
    </location>
</feature>
<name>X0UYN3_9ZZZZ</name>
<protein>
    <submittedName>
        <fullName evidence="1">Uncharacterized protein</fullName>
    </submittedName>
</protein>
<accession>X0UYN3</accession>